<name>A0A1H3WRL9_9BACT</name>
<dbReference type="PANTHER" id="PTHR30097">
    <property type="entry name" value="CATION EFFLUX SYSTEM PROTEIN CUSB"/>
    <property type="match status" value="1"/>
</dbReference>
<dbReference type="GO" id="GO:0046914">
    <property type="term" value="F:transition metal ion binding"/>
    <property type="evidence" value="ECO:0007669"/>
    <property type="project" value="TreeGrafter"/>
</dbReference>
<dbReference type="GO" id="GO:0015679">
    <property type="term" value="P:plasma membrane copper ion transport"/>
    <property type="evidence" value="ECO:0007669"/>
    <property type="project" value="TreeGrafter"/>
</dbReference>
<dbReference type="Gene3D" id="6.10.140.730">
    <property type="match status" value="1"/>
</dbReference>
<feature type="domain" description="Heavy metal binding" evidence="3">
    <location>
        <begin position="51"/>
        <end position="77"/>
    </location>
</feature>
<gene>
    <name evidence="8" type="ORF">SAMN05660420_00643</name>
</gene>
<dbReference type="InterPro" id="IPR006143">
    <property type="entry name" value="RND_pump_MFP"/>
</dbReference>
<dbReference type="Pfam" id="PF25869">
    <property type="entry name" value="3HB_CusB"/>
    <property type="match status" value="1"/>
</dbReference>
<evidence type="ECO:0000259" key="4">
    <source>
        <dbReference type="Pfam" id="PF25869"/>
    </source>
</evidence>
<dbReference type="Pfam" id="PF19335">
    <property type="entry name" value="HMBD"/>
    <property type="match status" value="1"/>
</dbReference>
<evidence type="ECO:0000259" key="3">
    <source>
        <dbReference type="Pfam" id="PF19335"/>
    </source>
</evidence>
<dbReference type="GO" id="GO:0016020">
    <property type="term" value="C:membrane"/>
    <property type="evidence" value="ECO:0007669"/>
    <property type="project" value="InterPro"/>
</dbReference>
<dbReference type="GO" id="GO:0060003">
    <property type="term" value="P:copper ion export"/>
    <property type="evidence" value="ECO:0007669"/>
    <property type="project" value="TreeGrafter"/>
</dbReference>
<dbReference type="Pfam" id="PF25975">
    <property type="entry name" value="CzcB_C"/>
    <property type="match status" value="1"/>
</dbReference>
<dbReference type="EMBL" id="FNQN01000002">
    <property type="protein sequence ID" value="SDZ89783.1"/>
    <property type="molecule type" value="Genomic_DNA"/>
</dbReference>
<evidence type="ECO:0000313" key="8">
    <source>
        <dbReference type="EMBL" id="SDZ89783.1"/>
    </source>
</evidence>
<dbReference type="GO" id="GO:0030288">
    <property type="term" value="C:outer membrane-bounded periplasmic space"/>
    <property type="evidence" value="ECO:0007669"/>
    <property type="project" value="TreeGrafter"/>
</dbReference>
<dbReference type="Pfam" id="PF25919">
    <property type="entry name" value="BSH_CusB"/>
    <property type="match status" value="1"/>
</dbReference>
<dbReference type="Pfam" id="PF25954">
    <property type="entry name" value="Beta-barrel_RND_2"/>
    <property type="match status" value="1"/>
</dbReference>
<protein>
    <submittedName>
        <fullName evidence="8">Membrane fusion protein, cobalt-zinc-cadmium efflux system</fullName>
    </submittedName>
</protein>
<organism evidence="8 9">
    <name type="scientific">Desulfuromusa kysingii</name>
    <dbReference type="NCBI Taxonomy" id="37625"/>
    <lineage>
        <taxon>Bacteria</taxon>
        <taxon>Pseudomonadati</taxon>
        <taxon>Thermodesulfobacteriota</taxon>
        <taxon>Desulfuromonadia</taxon>
        <taxon>Desulfuromonadales</taxon>
        <taxon>Geopsychrobacteraceae</taxon>
        <taxon>Desulfuromusa</taxon>
    </lineage>
</organism>
<dbReference type="InterPro" id="IPR058792">
    <property type="entry name" value="Beta-barrel_RND_2"/>
</dbReference>
<dbReference type="InterPro" id="IPR045800">
    <property type="entry name" value="HMBD"/>
</dbReference>
<feature type="domain" description="CusB-like beta-barrel" evidence="6">
    <location>
        <begin position="263"/>
        <end position="339"/>
    </location>
</feature>
<keyword evidence="9" id="KW-1185">Reference proteome</keyword>
<sequence>MRKLLLPLLTLPLAFTMIAGLCWLVVSLSEYHLRHFDFTRSSFAAEKKIKYWAAPMDPTYIRNKPGKSPMGMDLIPVYEDDVQNGSTIRIDSVTTQNMGVRTTPVIRGDIAQRVRTVGLIDYEESKQYSVNAKISGWVEKLYINETGQQVKKGDPLLAIYSPDLVAAQQELILAKENADALSNSNLPDISSGAQRLLEASRQRLKLWDISDTQIAKIEQSGQTQKRMTLYSSYSGIISLKKVNEGMYIKSGMALFEISDISRIWIYADIYESDLPFVKIGQKASVLLPYAGEKLRPAMVSYLYPYVEAKTRTVKARLEFANPDMSLRPEMYVNVEIQTQPQRDVLLIPAEAVLNSGDKQRVFIALGEGKFSPRDVETGIQGDNDMIEIKSGVDLGDQVVVSAQFMFDSESRLREAINKMLEPKNEKPVESDKIEDLFAEPMTQQTINDLF</sequence>
<feature type="domain" description="CusB-like three alpha-helical bundle" evidence="4">
    <location>
        <begin position="163"/>
        <end position="224"/>
    </location>
</feature>
<evidence type="ECO:0000259" key="5">
    <source>
        <dbReference type="Pfam" id="PF25919"/>
    </source>
</evidence>
<dbReference type="STRING" id="37625.SAMN05660420_00643"/>
<feature type="domain" description="CzcB-like C-terminal circularly permuted SH3-like" evidence="7">
    <location>
        <begin position="346"/>
        <end position="405"/>
    </location>
</feature>
<dbReference type="Gene3D" id="2.40.30.170">
    <property type="match status" value="1"/>
</dbReference>
<dbReference type="GO" id="GO:0022857">
    <property type="term" value="F:transmembrane transporter activity"/>
    <property type="evidence" value="ECO:0007669"/>
    <property type="project" value="InterPro"/>
</dbReference>
<dbReference type="Proteomes" id="UP000199409">
    <property type="component" value="Unassembled WGS sequence"/>
</dbReference>
<dbReference type="FunFam" id="2.40.30.170:FF:000010">
    <property type="entry name" value="Efflux RND transporter periplasmic adaptor subunit"/>
    <property type="match status" value="1"/>
</dbReference>
<proteinExistence type="inferred from homology"/>
<accession>A0A1H3WRL9</accession>
<evidence type="ECO:0000259" key="6">
    <source>
        <dbReference type="Pfam" id="PF25954"/>
    </source>
</evidence>
<dbReference type="InterPro" id="IPR051909">
    <property type="entry name" value="MFP_Cation_Efflux"/>
</dbReference>
<dbReference type="AlphaFoldDB" id="A0A1H3WRL9"/>
<dbReference type="PANTHER" id="PTHR30097:SF15">
    <property type="entry name" value="CATION EFFLUX SYSTEM PROTEIN CUSB"/>
    <property type="match status" value="1"/>
</dbReference>
<dbReference type="NCBIfam" id="TIGR01730">
    <property type="entry name" value="RND_mfp"/>
    <property type="match status" value="1"/>
</dbReference>
<dbReference type="Gene3D" id="2.40.420.20">
    <property type="match status" value="1"/>
</dbReference>
<dbReference type="InterPro" id="IPR058649">
    <property type="entry name" value="CzcB_C"/>
</dbReference>
<feature type="domain" description="CusB-like barrel-sandwich hybrid" evidence="5">
    <location>
        <begin position="129"/>
        <end position="257"/>
    </location>
</feature>
<dbReference type="RefSeq" id="WP_092344682.1">
    <property type="nucleotide sequence ID" value="NZ_FNQN01000002.1"/>
</dbReference>
<evidence type="ECO:0000259" key="7">
    <source>
        <dbReference type="Pfam" id="PF25975"/>
    </source>
</evidence>
<evidence type="ECO:0000256" key="2">
    <source>
        <dbReference type="ARBA" id="ARBA00022448"/>
    </source>
</evidence>
<comment type="similarity">
    <text evidence="1">Belongs to the membrane fusion protein (MFP) (TC 8.A.1) family.</text>
</comment>
<dbReference type="InterPro" id="IPR058791">
    <property type="entry name" value="3HB_CusB"/>
</dbReference>
<evidence type="ECO:0000313" key="9">
    <source>
        <dbReference type="Proteomes" id="UP000199409"/>
    </source>
</evidence>
<evidence type="ECO:0000256" key="1">
    <source>
        <dbReference type="ARBA" id="ARBA00009477"/>
    </source>
</evidence>
<dbReference type="OrthoDB" id="9806939at2"/>
<reference evidence="8 9" key="1">
    <citation type="submission" date="2016-10" db="EMBL/GenBank/DDBJ databases">
        <authorList>
            <person name="de Groot N.N."/>
        </authorList>
    </citation>
    <scope>NUCLEOTIDE SEQUENCE [LARGE SCALE GENOMIC DNA]</scope>
    <source>
        <strain evidence="8 9">DSM 7343</strain>
    </source>
</reference>
<dbReference type="InterPro" id="IPR058790">
    <property type="entry name" value="BSH_CusB"/>
</dbReference>
<keyword evidence="2" id="KW-0813">Transport</keyword>
<dbReference type="SUPFAM" id="SSF111369">
    <property type="entry name" value="HlyD-like secretion proteins"/>
    <property type="match status" value="1"/>
</dbReference>